<dbReference type="Proteomes" id="UP000305541">
    <property type="component" value="Unassembled WGS sequence"/>
</dbReference>
<evidence type="ECO:0000256" key="1">
    <source>
        <dbReference type="SAM" id="Phobius"/>
    </source>
</evidence>
<accession>A0A5R9BUC5</accession>
<feature type="transmembrane region" description="Helical" evidence="1">
    <location>
        <begin position="6"/>
        <end position="23"/>
    </location>
</feature>
<keyword evidence="1" id="KW-1133">Transmembrane helix</keyword>
<reference evidence="2 3" key="1">
    <citation type="submission" date="2019-05" db="EMBL/GenBank/DDBJ databases">
        <title>The metagenome of a microbial culture collection derived from dairy environment covers the genomic content of the human microbiome.</title>
        <authorList>
            <person name="Roder T."/>
            <person name="Wuthrich D."/>
            <person name="Sattari Z."/>
            <person name="Von Ah U."/>
            <person name="Bar C."/>
            <person name="Ronchi F."/>
            <person name="Macpherson A.J."/>
            <person name="Ganal-Vonarburg S.C."/>
            <person name="Bruggmann R."/>
            <person name="Vergeres G."/>
        </authorList>
    </citation>
    <scope>NUCLEOTIDE SEQUENCE [LARGE SCALE GENOMIC DNA]</scope>
    <source>
        <strain evidence="2 3">FAM 18815</strain>
    </source>
</reference>
<evidence type="ECO:0000313" key="2">
    <source>
        <dbReference type="EMBL" id="TLQ03611.1"/>
    </source>
</evidence>
<dbReference type="RefSeq" id="WP_138474718.1">
    <property type="nucleotide sequence ID" value="NZ_VBTH01000017.1"/>
</dbReference>
<organism evidence="2 3">
    <name type="scientific">Pediococcus stilesii</name>
    <dbReference type="NCBI Taxonomy" id="331679"/>
    <lineage>
        <taxon>Bacteria</taxon>
        <taxon>Bacillati</taxon>
        <taxon>Bacillota</taxon>
        <taxon>Bacilli</taxon>
        <taxon>Lactobacillales</taxon>
        <taxon>Lactobacillaceae</taxon>
        <taxon>Pediococcus</taxon>
    </lineage>
</organism>
<dbReference type="EMBL" id="VBTH01000017">
    <property type="protein sequence ID" value="TLQ03611.1"/>
    <property type="molecule type" value="Genomic_DNA"/>
</dbReference>
<name>A0A5R9BUC5_9LACO</name>
<evidence type="ECO:0000313" key="3">
    <source>
        <dbReference type="Proteomes" id="UP000305541"/>
    </source>
</evidence>
<protein>
    <submittedName>
        <fullName evidence="2">Uncharacterized protein</fullName>
    </submittedName>
</protein>
<sequence>MFITVIGWVILVFVVIMAIGTFMPDKKDETKMPFVQKFVFLFILLIVGFFAFFLTGHSKRVTVAKEASVSSSRSASISKKQAKEESSISKKEASSKAVAQKENKDIFLKDFNYYLSDKDAGVAKINSTGELLITMPNAVENLSKTDFKAISKEIANHARELSDGDQYPIGNVRFISQNGGNLARTTLTGGIKLLVD</sequence>
<keyword evidence="1" id="KW-0472">Membrane</keyword>
<gene>
    <name evidence="2" type="ORF">FEZ51_08375</name>
</gene>
<dbReference type="AlphaFoldDB" id="A0A5R9BUC5"/>
<feature type="transmembrane region" description="Helical" evidence="1">
    <location>
        <begin position="35"/>
        <end position="54"/>
    </location>
</feature>
<keyword evidence="1" id="KW-0812">Transmembrane</keyword>
<comment type="caution">
    <text evidence="2">The sequence shown here is derived from an EMBL/GenBank/DDBJ whole genome shotgun (WGS) entry which is preliminary data.</text>
</comment>
<proteinExistence type="predicted"/>